<gene>
    <name evidence="1" type="ORF">RK55_014130</name>
</gene>
<reference evidence="2" key="1">
    <citation type="submission" date="2017-12" db="EMBL/GenBank/DDBJ databases">
        <title>FDA dAtabase for Regulatory Grade micrObial Sequences (FDA-ARGOS): Supporting development and validation of Infectious Disease Dx tests.</title>
        <authorList>
            <person name="Sichtig H."/>
            <person name="Tallon L."/>
            <person name="Sadzewicz L."/>
            <person name="Sengamalay N."/>
            <person name="Nagaraj S."/>
            <person name="Vavikolanu K."/>
            <person name="Aluvathingal J."/>
            <person name="Nadendla S."/>
            <person name="Pirone D.C."/>
            <person name="Hoffman M."/>
            <person name="Muruvanda T."/>
            <person name="Allard M."/>
            <person name="Evans P."/>
        </authorList>
    </citation>
    <scope>NUCLEOTIDE SEQUENCE [LARGE SCALE GENOMIC DNA]</scope>
    <source>
        <strain evidence="2">FDAARGOS_55</strain>
    </source>
</reference>
<evidence type="ECO:0000313" key="2">
    <source>
        <dbReference type="Proteomes" id="UP000236163"/>
    </source>
</evidence>
<protein>
    <submittedName>
        <fullName evidence="1">Transporter</fullName>
    </submittedName>
</protein>
<name>A0A2K0JG13_SALHO</name>
<dbReference type="EMBL" id="JWSP02000004">
    <property type="protein sequence ID" value="PNO34214.1"/>
    <property type="molecule type" value="Genomic_DNA"/>
</dbReference>
<dbReference type="AlphaFoldDB" id="A0A2K0JG13"/>
<accession>A0A2K0JG13</accession>
<evidence type="ECO:0000313" key="1">
    <source>
        <dbReference type="EMBL" id="PNO34214.1"/>
    </source>
</evidence>
<comment type="caution">
    <text evidence="1">The sequence shown here is derived from an EMBL/GenBank/DDBJ whole genome shotgun (WGS) entry which is preliminary data.</text>
</comment>
<dbReference type="Proteomes" id="UP000236163">
    <property type="component" value="Unassembled WGS sequence"/>
</dbReference>
<proteinExistence type="predicted"/>
<organism evidence="1 2">
    <name type="scientific">Salmonella enterica subsp. houtenae serovar 50:g,z51:-</name>
    <dbReference type="NCBI Taxonomy" id="1173947"/>
    <lineage>
        <taxon>Bacteria</taxon>
        <taxon>Pseudomonadati</taxon>
        <taxon>Pseudomonadota</taxon>
        <taxon>Gammaproteobacteria</taxon>
        <taxon>Enterobacterales</taxon>
        <taxon>Enterobacteriaceae</taxon>
        <taxon>Salmonella</taxon>
    </lineage>
</organism>
<sequence length="37" mass="4418">MHTERIVQKKLVLYQVGNFKETRRYGRLNKPTKKGIS</sequence>